<dbReference type="GO" id="GO:0005576">
    <property type="term" value="C:extracellular region"/>
    <property type="evidence" value="ECO:0007669"/>
    <property type="project" value="InterPro"/>
</dbReference>
<dbReference type="EMBL" id="BMAT01002337">
    <property type="protein sequence ID" value="GFS04990.1"/>
    <property type="molecule type" value="Genomic_DNA"/>
</dbReference>
<evidence type="ECO:0000313" key="2">
    <source>
        <dbReference type="EMBL" id="GFS04990.1"/>
    </source>
</evidence>
<sequence>MVEKMCQWTDYQYDLPHYDACHKYYDCTSSERSARSEDDMVRTCKYPQLFSVDSGKCEDFSKVDCGTRKEAMKPCDYTKCANPDEASCFGLPDGDNVYRTKEGSPHYVTCLTQRTLDKKVCPMDSRGLYMQFAPGVGRCLPLDASTLRD</sequence>
<dbReference type="GO" id="GO:0008061">
    <property type="term" value="F:chitin binding"/>
    <property type="evidence" value="ECO:0007669"/>
    <property type="project" value="InterPro"/>
</dbReference>
<dbReference type="SUPFAM" id="SSF57625">
    <property type="entry name" value="Invertebrate chitin-binding proteins"/>
    <property type="match status" value="1"/>
</dbReference>
<proteinExistence type="predicted"/>
<dbReference type="PROSITE" id="PS50940">
    <property type="entry name" value="CHIT_BIND_II"/>
    <property type="match status" value="1"/>
</dbReference>
<name>A0AAV4I538_9GAST</name>
<feature type="domain" description="Chitin-binding type-2" evidence="1">
    <location>
        <begin position="3"/>
        <end position="67"/>
    </location>
</feature>
<evidence type="ECO:0000259" key="1">
    <source>
        <dbReference type="PROSITE" id="PS50940"/>
    </source>
</evidence>
<keyword evidence="3" id="KW-1185">Reference proteome</keyword>
<organism evidence="2 3">
    <name type="scientific">Elysia marginata</name>
    <dbReference type="NCBI Taxonomy" id="1093978"/>
    <lineage>
        <taxon>Eukaryota</taxon>
        <taxon>Metazoa</taxon>
        <taxon>Spiralia</taxon>
        <taxon>Lophotrochozoa</taxon>
        <taxon>Mollusca</taxon>
        <taxon>Gastropoda</taxon>
        <taxon>Heterobranchia</taxon>
        <taxon>Euthyneura</taxon>
        <taxon>Panpulmonata</taxon>
        <taxon>Sacoglossa</taxon>
        <taxon>Placobranchoidea</taxon>
        <taxon>Plakobranchidae</taxon>
        <taxon>Elysia</taxon>
    </lineage>
</organism>
<reference evidence="2 3" key="1">
    <citation type="journal article" date="2021" name="Elife">
        <title>Chloroplast acquisition without the gene transfer in kleptoplastic sea slugs, Plakobranchus ocellatus.</title>
        <authorList>
            <person name="Maeda T."/>
            <person name="Takahashi S."/>
            <person name="Yoshida T."/>
            <person name="Shimamura S."/>
            <person name="Takaki Y."/>
            <person name="Nagai Y."/>
            <person name="Toyoda A."/>
            <person name="Suzuki Y."/>
            <person name="Arimoto A."/>
            <person name="Ishii H."/>
            <person name="Satoh N."/>
            <person name="Nishiyama T."/>
            <person name="Hasebe M."/>
            <person name="Maruyama T."/>
            <person name="Minagawa J."/>
            <person name="Obokata J."/>
            <person name="Shigenobu S."/>
        </authorList>
    </citation>
    <scope>NUCLEOTIDE SEQUENCE [LARGE SCALE GENOMIC DNA]</scope>
</reference>
<dbReference type="InterPro" id="IPR002557">
    <property type="entry name" value="Chitin-bd_dom"/>
</dbReference>
<dbReference type="InterPro" id="IPR036508">
    <property type="entry name" value="Chitin-bd_dom_sf"/>
</dbReference>
<protein>
    <submittedName>
        <fullName evidence="2">Fibropellin-1</fullName>
    </submittedName>
</protein>
<accession>A0AAV4I538</accession>
<dbReference type="Proteomes" id="UP000762676">
    <property type="component" value="Unassembled WGS sequence"/>
</dbReference>
<dbReference type="AlphaFoldDB" id="A0AAV4I538"/>
<comment type="caution">
    <text evidence="2">The sequence shown here is derived from an EMBL/GenBank/DDBJ whole genome shotgun (WGS) entry which is preliminary data.</text>
</comment>
<gene>
    <name evidence="2" type="ORF">ElyMa_001189000</name>
</gene>
<evidence type="ECO:0000313" key="3">
    <source>
        <dbReference type="Proteomes" id="UP000762676"/>
    </source>
</evidence>